<evidence type="ECO:0000256" key="6">
    <source>
        <dbReference type="ARBA" id="ARBA00022989"/>
    </source>
</evidence>
<dbReference type="AlphaFoldDB" id="A0A0J9YHD3"/>
<comment type="caution">
    <text evidence="10">The sequence shown here is derived from an EMBL/GenBank/DDBJ whole genome shotgun (WGS) entry which is preliminary data.</text>
</comment>
<keyword evidence="7 9" id="KW-0472">Membrane</keyword>
<dbReference type="STRING" id="1173061.A0A0J9YHD3"/>
<keyword evidence="6 9" id="KW-1133">Transmembrane helix</keyword>
<feature type="region of interest" description="Disordered" evidence="8">
    <location>
        <begin position="400"/>
        <end position="463"/>
    </location>
</feature>
<dbReference type="EMBL" id="CCBN010000001">
    <property type="protein sequence ID" value="CDO51217.1"/>
    <property type="molecule type" value="Genomic_DNA"/>
</dbReference>
<dbReference type="GO" id="GO:0005886">
    <property type="term" value="C:plasma membrane"/>
    <property type="evidence" value="ECO:0007669"/>
    <property type="project" value="UniProtKB-SubCell"/>
</dbReference>
<protein>
    <submittedName>
        <fullName evidence="10">Uncharacterized protein</fullName>
    </submittedName>
</protein>
<feature type="compositionally biased region" description="Basic residues" evidence="8">
    <location>
        <begin position="403"/>
        <end position="417"/>
    </location>
</feature>
<keyword evidence="5 9" id="KW-0812">Transmembrane</keyword>
<dbReference type="InterPro" id="IPR002523">
    <property type="entry name" value="MgTranspt_CorA/ZnTranspt_ZntB"/>
</dbReference>
<dbReference type="GO" id="GO:0015095">
    <property type="term" value="F:magnesium ion transmembrane transporter activity"/>
    <property type="evidence" value="ECO:0007669"/>
    <property type="project" value="TreeGrafter"/>
</dbReference>
<feature type="compositionally biased region" description="Low complexity" evidence="8">
    <location>
        <begin position="18"/>
        <end position="35"/>
    </location>
</feature>
<dbReference type="Gene3D" id="3.30.460.20">
    <property type="entry name" value="CorA soluble domain-like"/>
    <property type="match status" value="1"/>
</dbReference>
<dbReference type="Pfam" id="PF01544">
    <property type="entry name" value="CorA"/>
    <property type="match status" value="1"/>
</dbReference>
<feature type="compositionally biased region" description="Acidic residues" evidence="8">
    <location>
        <begin position="52"/>
        <end position="69"/>
    </location>
</feature>
<dbReference type="GO" id="GO:0050897">
    <property type="term" value="F:cobalt ion binding"/>
    <property type="evidence" value="ECO:0007669"/>
    <property type="project" value="TreeGrafter"/>
</dbReference>
<accession>A0A0J9YHD3</accession>
<comment type="similarity">
    <text evidence="2">Belongs to the CorA metal ion transporter (MIT) (TC 1.A.35) family.</text>
</comment>
<dbReference type="PANTHER" id="PTHR46494">
    <property type="entry name" value="CORA FAMILY METAL ION TRANSPORTER (EUROFUNG)"/>
    <property type="match status" value="1"/>
</dbReference>
<dbReference type="Gene3D" id="1.20.58.340">
    <property type="entry name" value="Magnesium transport protein CorA, transmembrane region"/>
    <property type="match status" value="2"/>
</dbReference>
<dbReference type="GO" id="GO:0015087">
    <property type="term" value="F:cobalt ion transmembrane transporter activity"/>
    <property type="evidence" value="ECO:0007669"/>
    <property type="project" value="TreeGrafter"/>
</dbReference>
<feature type="region of interest" description="Disordered" evidence="8">
    <location>
        <begin position="203"/>
        <end position="241"/>
    </location>
</feature>
<feature type="compositionally biased region" description="Low complexity" evidence="8">
    <location>
        <begin position="443"/>
        <end position="453"/>
    </location>
</feature>
<gene>
    <name evidence="10" type="ORF">BN980_GECA01s02573g</name>
</gene>
<feature type="transmembrane region" description="Helical" evidence="9">
    <location>
        <begin position="754"/>
        <end position="777"/>
    </location>
</feature>
<keyword evidence="11" id="KW-1185">Reference proteome</keyword>
<evidence type="ECO:0000256" key="5">
    <source>
        <dbReference type="ARBA" id="ARBA00022692"/>
    </source>
</evidence>
<feature type="region of interest" description="Disordered" evidence="8">
    <location>
        <begin position="1"/>
        <end position="169"/>
    </location>
</feature>
<evidence type="ECO:0000313" key="11">
    <source>
        <dbReference type="Proteomes" id="UP000242525"/>
    </source>
</evidence>
<dbReference type="SUPFAM" id="SSF144083">
    <property type="entry name" value="Magnesium transport protein CorA, transmembrane region"/>
    <property type="match status" value="1"/>
</dbReference>
<keyword evidence="3" id="KW-0813">Transport</keyword>
<dbReference type="GO" id="GO:0000287">
    <property type="term" value="F:magnesium ion binding"/>
    <property type="evidence" value="ECO:0007669"/>
    <property type="project" value="TreeGrafter"/>
</dbReference>
<feature type="compositionally biased region" description="Pro residues" evidence="8">
    <location>
        <begin position="209"/>
        <end position="218"/>
    </location>
</feature>
<keyword evidence="4" id="KW-1003">Cell membrane</keyword>
<evidence type="ECO:0000256" key="9">
    <source>
        <dbReference type="SAM" id="Phobius"/>
    </source>
</evidence>
<organism evidence="10 11">
    <name type="scientific">Geotrichum candidum</name>
    <name type="common">Oospora lactis</name>
    <name type="synonym">Dipodascus geotrichum</name>
    <dbReference type="NCBI Taxonomy" id="1173061"/>
    <lineage>
        <taxon>Eukaryota</taxon>
        <taxon>Fungi</taxon>
        <taxon>Dikarya</taxon>
        <taxon>Ascomycota</taxon>
        <taxon>Saccharomycotina</taxon>
        <taxon>Dipodascomycetes</taxon>
        <taxon>Dipodascales</taxon>
        <taxon>Dipodascaceae</taxon>
        <taxon>Geotrichum</taxon>
    </lineage>
</organism>
<comment type="subcellular location">
    <subcellularLocation>
        <location evidence="1">Cell membrane</location>
        <topology evidence="1">Multi-pass membrane protein</topology>
    </subcellularLocation>
</comment>
<feature type="compositionally biased region" description="Polar residues" evidence="8">
    <location>
        <begin position="146"/>
        <end position="163"/>
    </location>
</feature>
<dbReference type="InterPro" id="IPR045863">
    <property type="entry name" value="CorA_TM1_TM2"/>
</dbReference>
<dbReference type="Proteomes" id="UP000242525">
    <property type="component" value="Unassembled WGS sequence"/>
</dbReference>
<reference evidence="10" key="1">
    <citation type="submission" date="2014-03" db="EMBL/GenBank/DDBJ databases">
        <authorList>
            <person name="Casaregola S."/>
        </authorList>
    </citation>
    <scope>NUCLEOTIDE SEQUENCE [LARGE SCALE GENOMIC DNA]</scope>
    <source>
        <strain evidence="10">CLIB 918</strain>
    </source>
</reference>
<evidence type="ECO:0000256" key="7">
    <source>
        <dbReference type="ARBA" id="ARBA00023136"/>
    </source>
</evidence>
<sequence length="822" mass="91562">MRTIIFDSGDPNNRQRFSESAIFSSSSSEQNSDFLSFEDDLNSETSSSSSSDDSDTSDVEETGGESDGDNELRQVNTNNSQRLVRVFSRVVMGSGNKRRTSSGGSKRQSSKQKHSIPLQTFFSKVSQAAQGSSSGADNKGAGVGISTEQSWNNNDIYHNNSTQHEGRSVEISLPNKANVGESEDIKKKGTSLFNGGLKKLLTASVPSSSSPPAPPAPVEAPVKRSKRRYSGSMGSASAAQRRAGWEPGVDILTTDIILQSVGSVVTIVDYSVTRYRIVQVDVYPTAGVNSEDSDYDPATLNRDFLHQIESRPAWSQVRWISVNGLSWEAISAISKRYQLHRLAIEDMVDIPQRSKVDLYPTHTFCCFPLHKLVSYRPELLNQQKEDEKYTTWDWIMRREKPSTKRRRQRQRREKKRAIAAASVLPNQNPVAPVGGNSKMIVVEDSSSSSSSGSDDSESDDDEANKPISLKLQEKPMQSIHDWNNPYSALQQRSPYIENKRPLSAYKRAIGVEQVSLFLTSQNTVISFFEQCGTDIERPLIARLARPSTILRESCDASLLLQAIIDASVDLIQPIISVYKRRMDELEIESMMNPSVSLTQDLHLMAGELSMLRNTMVPITSLVLALRDHASKAAKEVEQLALADHSHSHSAVVSHNGNGPGINGNSSIGGSKVTALAKVYLADISDHLLSHTQDLDVMGTNTKNMIDLIFNTIFIQSSDSINQLAIVTVIFMPLSFWTGYYGMNFKIFSDLDHTVRYYWIIAVPFSIAVIILSMLGTVRSFMRRFKNYIRVQVEKREKRRRKLEKRKLRRSLKRKSLGSLKAA</sequence>
<dbReference type="OrthoDB" id="165352at2759"/>
<proteinExistence type="inferred from homology"/>
<dbReference type="SUPFAM" id="SSF143865">
    <property type="entry name" value="CorA soluble domain-like"/>
    <property type="match status" value="1"/>
</dbReference>
<feature type="compositionally biased region" description="Polar residues" evidence="8">
    <location>
        <begin position="73"/>
        <end position="82"/>
    </location>
</feature>
<evidence type="ECO:0000256" key="4">
    <source>
        <dbReference type="ARBA" id="ARBA00022475"/>
    </source>
</evidence>
<name>A0A0J9YHD3_GEOCN</name>
<evidence type="ECO:0000256" key="3">
    <source>
        <dbReference type="ARBA" id="ARBA00022448"/>
    </source>
</evidence>
<dbReference type="InterPro" id="IPR045861">
    <property type="entry name" value="CorA_cytoplasmic_dom"/>
</dbReference>
<dbReference type="PANTHER" id="PTHR46494:SF1">
    <property type="entry name" value="CORA FAMILY METAL ION TRANSPORTER (EUROFUNG)"/>
    <property type="match status" value="1"/>
</dbReference>
<evidence type="ECO:0000256" key="1">
    <source>
        <dbReference type="ARBA" id="ARBA00004651"/>
    </source>
</evidence>
<evidence type="ECO:0000313" key="10">
    <source>
        <dbReference type="EMBL" id="CDO51217.1"/>
    </source>
</evidence>
<evidence type="ECO:0000256" key="8">
    <source>
        <dbReference type="SAM" id="MobiDB-lite"/>
    </source>
</evidence>
<feature type="compositionally biased region" description="Low complexity" evidence="8">
    <location>
        <begin position="126"/>
        <end position="136"/>
    </location>
</feature>
<feature type="transmembrane region" description="Helical" evidence="9">
    <location>
        <begin position="723"/>
        <end position="742"/>
    </location>
</feature>
<evidence type="ECO:0000256" key="2">
    <source>
        <dbReference type="ARBA" id="ARBA00009765"/>
    </source>
</evidence>